<evidence type="ECO:0000313" key="2">
    <source>
        <dbReference type="EMBL" id="OJJ24120.1"/>
    </source>
</evidence>
<keyword evidence="3" id="KW-1185">Reference proteome</keyword>
<dbReference type="STRING" id="1925591.BI308_18260"/>
<dbReference type="PANTHER" id="PTHR35400">
    <property type="entry name" value="SLR1083 PROTEIN"/>
    <property type="match status" value="1"/>
</dbReference>
<dbReference type="InterPro" id="IPR012296">
    <property type="entry name" value="Nuclease_put_TT1808"/>
</dbReference>
<comment type="caution">
    <text evidence="2">The sequence shown here is derived from an EMBL/GenBank/DDBJ whole genome shotgun (WGS) entry which is preliminary data.</text>
</comment>
<protein>
    <recommendedName>
        <fullName evidence="1">Putative restriction endonuclease domain-containing protein</fullName>
    </recommendedName>
</protein>
<dbReference type="InterPro" id="IPR011335">
    <property type="entry name" value="Restrct_endonuc-II-like"/>
</dbReference>
<dbReference type="InterPro" id="IPR008538">
    <property type="entry name" value="Uma2"/>
</dbReference>
<reference evidence="2" key="1">
    <citation type="submission" date="2016-10" db="EMBL/GenBank/DDBJ databases">
        <title>CRISPR-Cas defence system in Roseofilum reptotaenium: evidence of a bacteriophage-cyanobacterium arms race in the coral black band disease.</title>
        <authorList>
            <person name="Buerger P."/>
            <person name="Wood-Charlson E.M."/>
            <person name="Weynberg K.D."/>
            <person name="Willis B."/>
            <person name="Van Oppen M.J."/>
        </authorList>
    </citation>
    <scope>NUCLEOTIDE SEQUENCE [LARGE SCALE GENOMIC DNA]</scope>
    <source>
        <strain evidence="2">AO1-A</strain>
    </source>
</reference>
<gene>
    <name evidence="2" type="ORF">BI308_18260</name>
</gene>
<feature type="domain" description="Putative restriction endonuclease" evidence="1">
    <location>
        <begin position="18"/>
        <end position="172"/>
    </location>
</feature>
<dbReference type="PANTHER" id="PTHR35400:SF1">
    <property type="entry name" value="SLR1083 PROTEIN"/>
    <property type="match status" value="1"/>
</dbReference>
<proteinExistence type="predicted"/>
<evidence type="ECO:0000313" key="3">
    <source>
        <dbReference type="Proteomes" id="UP000183940"/>
    </source>
</evidence>
<dbReference type="AlphaFoldDB" id="A0A1L9QN69"/>
<dbReference type="Pfam" id="PF05685">
    <property type="entry name" value="Uma2"/>
    <property type="match status" value="1"/>
</dbReference>
<name>A0A1L9QN69_9CYAN</name>
<sequence>MTDMKTLLPSDVWTRASWDEYLKTLEDLLLNKGKSYYNKGHMRLEMSPVGHDHAADNSMVDFAVQLFCTLRGIPFKGLANCSYRKAGERESQPDLSYYVGEQAQVIPWGTTVVDLNRYPPPNLAIEIAVSSLLDDQGNKRSLYEDLGVAEYWVVDVQLARILAYTIANRGSKRIDHSQVLTGLSIAVLEEAMQRSRQQERSQVGAWLLAQFQP</sequence>
<dbReference type="CDD" id="cd06260">
    <property type="entry name" value="DUF820-like"/>
    <property type="match status" value="1"/>
</dbReference>
<dbReference type="SUPFAM" id="SSF52980">
    <property type="entry name" value="Restriction endonuclease-like"/>
    <property type="match status" value="1"/>
</dbReference>
<evidence type="ECO:0000259" key="1">
    <source>
        <dbReference type="Pfam" id="PF05685"/>
    </source>
</evidence>
<dbReference type="Proteomes" id="UP000183940">
    <property type="component" value="Unassembled WGS sequence"/>
</dbReference>
<dbReference type="Gene3D" id="3.90.1570.10">
    <property type="entry name" value="tt1808, chain A"/>
    <property type="match status" value="1"/>
</dbReference>
<dbReference type="EMBL" id="MLAW01000037">
    <property type="protein sequence ID" value="OJJ24120.1"/>
    <property type="molecule type" value="Genomic_DNA"/>
</dbReference>
<accession>A0A1L9QN69</accession>
<organism evidence="2 3">
    <name type="scientific">Roseofilum reptotaenium AO1-A</name>
    <dbReference type="NCBI Taxonomy" id="1925591"/>
    <lineage>
        <taxon>Bacteria</taxon>
        <taxon>Bacillati</taxon>
        <taxon>Cyanobacteriota</taxon>
        <taxon>Cyanophyceae</taxon>
        <taxon>Desertifilales</taxon>
        <taxon>Desertifilaceae</taxon>
        <taxon>Roseofilum</taxon>
    </lineage>
</organism>